<keyword evidence="4" id="KW-0001">2Fe-2S</keyword>
<dbReference type="InterPro" id="IPR008274">
    <property type="entry name" value="AldOxase/xan_DH_MoCoBD1"/>
</dbReference>
<evidence type="ECO:0000256" key="5">
    <source>
        <dbReference type="ARBA" id="ARBA00023014"/>
    </source>
</evidence>
<reference evidence="9" key="2">
    <citation type="submission" date="2020-12" db="EMBL/GenBank/DDBJ databases">
        <authorList>
            <person name="Kanost M."/>
        </authorList>
    </citation>
    <scope>NUCLEOTIDE SEQUENCE</scope>
</reference>
<name>A0A922CPL5_MANSE</name>
<dbReference type="PROSITE" id="PS51387">
    <property type="entry name" value="FAD_PCMH"/>
    <property type="match status" value="1"/>
</dbReference>
<proteinExistence type="inferred from homology"/>
<dbReference type="Pfam" id="PF02738">
    <property type="entry name" value="MoCoBD_1"/>
    <property type="match status" value="1"/>
</dbReference>
<reference evidence="9" key="1">
    <citation type="journal article" date="2016" name="Insect Biochem. Mol. Biol.">
        <title>Multifaceted biological insights from a draft genome sequence of the tobacco hornworm moth, Manduca sexta.</title>
        <authorList>
            <person name="Kanost M.R."/>
            <person name="Arrese E.L."/>
            <person name="Cao X."/>
            <person name="Chen Y.R."/>
            <person name="Chellapilla S."/>
            <person name="Goldsmith M.R."/>
            <person name="Grosse-Wilde E."/>
            <person name="Heckel D.G."/>
            <person name="Herndon N."/>
            <person name="Jiang H."/>
            <person name="Papanicolaou A."/>
            <person name="Qu J."/>
            <person name="Soulages J.L."/>
            <person name="Vogel H."/>
            <person name="Walters J."/>
            <person name="Waterhouse R.M."/>
            <person name="Ahn S.J."/>
            <person name="Almeida F.C."/>
            <person name="An C."/>
            <person name="Aqrawi P."/>
            <person name="Bretschneider A."/>
            <person name="Bryant W.B."/>
            <person name="Bucks S."/>
            <person name="Chao H."/>
            <person name="Chevignon G."/>
            <person name="Christen J.M."/>
            <person name="Clarke D.F."/>
            <person name="Dittmer N.T."/>
            <person name="Ferguson L.C.F."/>
            <person name="Garavelou S."/>
            <person name="Gordon K.H.J."/>
            <person name="Gunaratna R.T."/>
            <person name="Han Y."/>
            <person name="Hauser F."/>
            <person name="He Y."/>
            <person name="Heidel-Fischer H."/>
            <person name="Hirsh A."/>
            <person name="Hu Y."/>
            <person name="Jiang H."/>
            <person name="Kalra D."/>
            <person name="Klinner C."/>
            <person name="Konig C."/>
            <person name="Kovar C."/>
            <person name="Kroll A.R."/>
            <person name="Kuwar S.S."/>
            <person name="Lee S.L."/>
            <person name="Lehman R."/>
            <person name="Li K."/>
            <person name="Li Z."/>
            <person name="Liang H."/>
            <person name="Lovelace S."/>
            <person name="Lu Z."/>
            <person name="Mansfield J.H."/>
            <person name="McCulloch K.J."/>
            <person name="Mathew T."/>
            <person name="Morton B."/>
            <person name="Muzny D.M."/>
            <person name="Neunemann D."/>
            <person name="Ongeri F."/>
            <person name="Pauchet Y."/>
            <person name="Pu L.L."/>
            <person name="Pyrousis I."/>
            <person name="Rao X.J."/>
            <person name="Redding A."/>
            <person name="Roesel C."/>
            <person name="Sanchez-Gracia A."/>
            <person name="Schaack S."/>
            <person name="Shukla A."/>
            <person name="Tetreau G."/>
            <person name="Wang Y."/>
            <person name="Xiong G.H."/>
            <person name="Traut W."/>
            <person name="Walsh T.K."/>
            <person name="Worley K.C."/>
            <person name="Wu D."/>
            <person name="Wu W."/>
            <person name="Wu Y.Q."/>
            <person name="Zhang X."/>
            <person name="Zou Z."/>
            <person name="Zucker H."/>
            <person name="Briscoe A.D."/>
            <person name="Burmester T."/>
            <person name="Clem R.J."/>
            <person name="Feyereisen R."/>
            <person name="Grimmelikhuijzen C.J.P."/>
            <person name="Hamodrakas S.J."/>
            <person name="Hansson B.S."/>
            <person name="Huguet E."/>
            <person name="Jermiin L.S."/>
            <person name="Lan Q."/>
            <person name="Lehman H.K."/>
            <person name="Lorenzen M."/>
            <person name="Merzendorfer H."/>
            <person name="Michalopoulos I."/>
            <person name="Morton D.B."/>
            <person name="Muthukrishnan S."/>
            <person name="Oakeshott J.G."/>
            <person name="Palmer W."/>
            <person name="Park Y."/>
            <person name="Passarelli A.L."/>
            <person name="Rozas J."/>
            <person name="Schwartz L.M."/>
            <person name="Smith W."/>
            <person name="Southgate A."/>
            <person name="Vilcinskas A."/>
            <person name="Vogt R."/>
            <person name="Wang P."/>
            <person name="Werren J."/>
            <person name="Yu X.Q."/>
            <person name="Zhou J.J."/>
            <person name="Brown S.J."/>
            <person name="Scherer S.E."/>
            <person name="Richards S."/>
            <person name="Blissard G.W."/>
        </authorList>
    </citation>
    <scope>NUCLEOTIDE SEQUENCE</scope>
</reference>
<dbReference type="PANTHER" id="PTHR11908:SF132">
    <property type="entry name" value="ALDEHYDE OXIDASE 1-RELATED"/>
    <property type="match status" value="1"/>
</dbReference>
<feature type="region of interest" description="Disordered" evidence="7">
    <location>
        <begin position="275"/>
        <end position="302"/>
    </location>
</feature>
<evidence type="ECO:0000256" key="2">
    <source>
        <dbReference type="ARBA" id="ARBA00006849"/>
    </source>
</evidence>
<sequence length="1031" mass="116131">MIVAGNTGRGVRPIKFFPKILIDVSNVTELTAHYLDVNLVLGGNITLTETMNLFHELSKTNDDFWYLKILHRHMERVAHIPVRNIGTLAGNLAVKNRYPDFQSDIFLLFNCIGATVTLVDRQQNHIEMTFTNFLSTDLTGKLIKQIKLPPLSRNYEMVTYKITPREQNAHAEVNAAFLFKFDPHTHRVEEASIVYGGINPSFSHAYETEKHLVGQFIFTNEVVQSALSCLDSEIHPDINPPDPSPSFRKKLALSLFYKCMIKLCPREILNPLYESGATTPSEDRPPVSRSYQEYDTDPKQYPITQPMLKKEGMIQCAGEAEYSDDTPRIKDEVFAALVLSTIAKGDIESIDGSEALKLDGVITMYTSADIPGVNSIIRSDFRLFYENEEFLASEKIRFYNQPVAIIVANTQMLADQATYLVKVNYKNVSKTPVIFTIEDAIKAPKEEKRLVPYEGIMPTNRGANVFKVIEGKFISPRQYHHMMELHNTLTIPVDDRLEVISSTQYMDITQGSIAQLLNKPEHSIIIKTRRCGGAFGSKIGRHSFTSCATALVALKLNKPCRMSMHLRDIMRAIGKRPNTRLDYKVEVDERGEIQYMDAVFYVNDGFSSNENENLYATSSLKNCYDSSRWKVDSFGVITDAPSNCFMRAPGGYEGISGIEHIMEHIASEINRDPISVRIANYRREDNDLPVLVPVFLDKVNYRTREEKIKQFNEKNRWKKRAIKFTNMAFPTAYLGNYGALVSVYHGDGSVAINIGGIEIGQGVYTRMAQVAANEFRIPVEKVAVLPSYNFATPNNFATGSSITSSCSAYAVIRSCDQINERLAPIRAAMPTATWEEIVYEADLRGILLQANYMTSEYDPRMINYTIFGVSIIEVEIDVLSGRKWIIRADILEDAGRSINPALDMGQVEGAYVQGLSAWMIEDTIYDEHIGEILTDRTWNYKIAGALDIPNDFRVYLRRRTVNPVGILGSKAVGEPPICMAHVVVDALRDAVQASRHDSGYNTKGFLDIHVPVTNESVMEAANVKIKEYLLH</sequence>
<dbReference type="Pfam" id="PF20256">
    <property type="entry name" value="MoCoBD_2"/>
    <property type="match status" value="1"/>
</dbReference>
<dbReference type="Pfam" id="PF01315">
    <property type="entry name" value="Ald_Xan_dh_C"/>
    <property type="match status" value="1"/>
</dbReference>
<dbReference type="PANTHER" id="PTHR11908">
    <property type="entry name" value="XANTHINE DEHYDROGENASE"/>
    <property type="match status" value="1"/>
</dbReference>
<comment type="similarity">
    <text evidence="2">Belongs to the xanthine dehydrogenase family.</text>
</comment>
<evidence type="ECO:0000313" key="10">
    <source>
        <dbReference type="Proteomes" id="UP000791440"/>
    </source>
</evidence>
<keyword evidence="3" id="KW-0500">Molybdenum</keyword>
<keyword evidence="4" id="KW-0479">Metal-binding</keyword>
<dbReference type="SMART" id="SM01008">
    <property type="entry name" value="Ald_Xan_dh_C"/>
    <property type="match status" value="1"/>
</dbReference>
<dbReference type="SMART" id="SM01092">
    <property type="entry name" value="CO_deh_flav_C"/>
    <property type="match status" value="1"/>
</dbReference>
<dbReference type="InterPro" id="IPR000674">
    <property type="entry name" value="Ald_Oxase/Xan_DH_a/b"/>
</dbReference>
<gene>
    <name evidence="9" type="ORF">O3G_MSEX007992</name>
</gene>
<keyword evidence="5" id="KW-0411">Iron-sulfur</keyword>
<dbReference type="GO" id="GO:0016491">
    <property type="term" value="F:oxidoreductase activity"/>
    <property type="evidence" value="ECO:0007669"/>
    <property type="project" value="InterPro"/>
</dbReference>
<keyword evidence="4" id="KW-0408">Iron</keyword>
<dbReference type="PIRSF" id="PIRSF000127">
    <property type="entry name" value="Xanthine_DH"/>
    <property type="match status" value="1"/>
</dbReference>
<dbReference type="GO" id="GO:0005506">
    <property type="term" value="F:iron ion binding"/>
    <property type="evidence" value="ECO:0007669"/>
    <property type="project" value="InterPro"/>
</dbReference>
<accession>A0A922CPL5</accession>
<dbReference type="InterPro" id="IPR002346">
    <property type="entry name" value="Mopterin_DH_FAD-bd"/>
</dbReference>
<dbReference type="InterPro" id="IPR016208">
    <property type="entry name" value="Ald_Oxase/xanthine_DH-like"/>
</dbReference>
<comment type="cofactor">
    <cofactor evidence="1">
        <name>Mo-molybdopterin</name>
        <dbReference type="ChEBI" id="CHEBI:71302"/>
    </cofactor>
</comment>
<evidence type="ECO:0000256" key="7">
    <source>
        <dbReference type="SAM" id="MobiDB-lite"/>
    </source>
</evidence>
<organism evidence="9 10">
    <name type="scientific">Manduca sexta</name>
    <name type="common">Tobacco hawkmoth</name>
    <name type="synonym">Tobacco hornworm</name>
    <dbReference type="NCBI Taxonomy" id="7130"/>
    <lineage>
        <taxon>Eukaryota</taxon>
        <taxon>Metazoa</taxon>
        <taxon>Ecdysozoa</taxon>
        <taxon>Arthropoda</taxon>
        <taxon>Hexapoda</taxon>
        <taxon>Insecta</taxon>
        <taxon>Pterygota</taxon>
        <taxon>Neoptera</taxon>
        <taxon>Endopterygota</taxon>
        <taxon>Lepidoptera</taxon>
        <taxon>Glossata</taxon>
        <taxon>Ditrysia</taxon>
        <taxon>Bombycoidea</taxon>
        <taxon>Sphingidae</taxon>
        <taxon>Sphinginae</taxon>
        <taxon>Sphingini</taxon>
        <taxon>Manduca</taxon>
    </lineage>
</organism>
<dbReference type="FunFam" id="3.30.365.10:FF:000001">
    <property type="entry name" value="Xanthine dehydrogenase oxidase"/>
    <property type="match status" value="1"/>
</dbReference>
<evidence type="ECO:0000256" key="3">
    <source>
        <dbReference type="ARBA" id="ARBA00022505"/>
    </source>
</evidence>
<dbReference type="InterPro" id="IPR016166">
    <property type="entry name" value="FAD-bd_PCMH"/>
</dbReference>
<dbReference type="InterPro" id="IPR046867">
    <property type="entry name" value="AldOxase/xan_DH_MoCoBD2"/>
</dbReference>
<dbReference type="EMBL" id="JH668437">
    <property type="protein sequence ID" value="KAG6453183.1"/>
    <property type="molecule type" value="Genomic_DNA"/>
</dbReference>
<dbReference type="Pfam" id="PF03450">
    <property type="entry name" value="CO_deh_flav_C"/>
    <property type="match status" value="1"/>
</dbReference>
<dbReference type="GO" id="GO:0071949">
    <property type="term" value="F:FAD binding"/>
    <property type="evidence" value="ECO:0007669"/>
    <property type="project" value="InterPro"/>
</dbReference>
<feature type="domain" description="FAD-binding PCMH-type" evidence="8">
    <location>
        <begin position="1"/>
        <end position="153"/>
    </location>
</feature>
<dbReference type="GO" id="GO:0051537">
    <property type="term" value="F:2 iron, 2 sulfur cluster binding"/>
    <property type="evidence" value="ECO:0007669"/>
    <property type="project" value="UniProtKB-KW"/>
</dbReference>
<comment type="cofactor">
    <cofactor evidence="6">
        <name>[2Fe-2S] cluster</name>
        <dbReference type="ChEBI" id="CHEBI:190135"/>
    </cofactor>
</comment>
<dbReference type="AlphaFoldDB" id="A0A922CPL5"/>
<evidence type="ECO:0000313" key="9">
    <source>
        <dbReference type="EMBL" id="KAG6453183.1"/>
    </source>
</evidence>
<evidence type="ECO:0000259" key="8">
    <source>
        <dbReference type="PROSITE" id="PS51387"/>
    </source>
</evidence>
<comment type="caution">
    <text evidence="9">The sequence shown here is derived from an EMBL/GenBank/DDBJ whole genome shotgun (WGS) entry which is preliminary data.</text>
</comment>
<dbReference type="InterPro" id="IPR005107">
    <property type="entry name" value="CO_DH_flav_C"/>
</dbReference>
<evidence type="ECO:0000256" key="4">
    <source>
        <dbReference type="ARBA" id="ARBA00022714"/>
    </source>
</evidence>
<keyword evidence="10" id="KW-1185">Reference proteome</keyword>
<evidence type="ECO:0000256" key="1">
    <source>
        <dbReference type="ARBA" id="ARBA00001924"/>
    </source>
</evidence>
<dbReference type="FunFam" id="3.30.390.50:FF:000003">
    <property type="entry name" value="Aldehyde oxidase1"/>
    <property type="match status" value="1"/>
</dbReference>
<evidence type="ECO:0000256" key="6">
    <source>
        <dbReference type="ARBA" id="ARBA00034078"/>
    </source>
</evidence>
<dbReference type="Proteomes" id="UP000791440">
    <property type="component" value="Unassembled WGS sequence"/>
</dbReference>
<dbReference type="Pfam" id="PF00941">
    <property type="entry name" value="FAD_binding_5"/>
    <property type="match status" value="1"/>
</dbReference>
<protein>
    <recommendedName>
        <fullName evidence="8">FAD-binding PCMH-type domain-containing protein</fullName>
    </recommendedName>
</protein>